<dbReference type="GO" id="GO:0006508">
    <property type="term" value="P:proteolysis"/>
    <property type="evidence" value="ECO:0007669"/>
    <property type="project" value="UniProtKB-KW"/>
</dbReference>
<dbReference type="AlphaFoldDB" id="A0A1T4ZYJ2"/>
<protein>
    <submittedName>
        <fullName evidence="8">Proteasome lid subunit RPN8/RPN11, contains Jab1/MPN metalloenzyme (JAMM) motif</fullName>
    </submittedName>
</protein>
<evidence type="ECO:0000256" key="1">
    <source>
        <dbReference type="ARBA" id="ARBA00022670"/>
    </source>
</evidence>
<keyword evidence="9" id="KW-1185">Reference proteome</keyword>
<dbReference type="InterPro" id="IPR000555">
    <property type="entry name" value="JAMM/MPN+_dom"/>
</dbReference>
<dbReference type="Proteomes" id="UP000189818">
    <property type="component" value="Unassembled WGS sequence"/>
</dbReference>
<dbReference type="OrthoDB" id="9802958at2"/>
<keyword evidence="5" id="KW-0482">Metalloprotease</keyword>
<dbReference type="SUPFAM" id="SSF102712">
    <property type="entry name" value="JAB1/MPN domain"/>
    <property type="match status" value="1"/>
</dbReference>
<dbReference type="PANTHER" id="PTHR34858">
    <property type="entry name" value="CYSO-CYSTEINE PEPTIDASE"/>
    <property type="match status" value="1"/>
</dbReference>
<dbReference type="PANTHER" id="PTHR34858:SF1">
    <property type="entry name" value="CYSO-CYSTEINE PEPTIDASE"/>
    <property type="match status" value="1"/>
</dbReference>
<keyword evidence="2" id="KW-0479">Metal-binding</keyword>
<feature type="domain" description="MPN" evidence="7">
    <location>
        <begin position="3"/>
        <end position="139"/>
    </location>
</feature>
<keyword evidence="1" id="KW-0645">Protease</keyword>
<dbReference type="GO" id="GO:0008235">
    <property type="term" value="F:metalloexopeptidase activity"/>
    <property type="evidence" value="ECO:0007669"/>
    <property type="project" value="TreeGrafter"/>
</dbReference>
<dbReference type="Pfam" id="PF14464">
    <property type="entry name" value="Prok-JAB"/>
    <property type="match status" value="1"/>
</dbReference>
<dbReference type="Gene3D" id="3.40.140.10">
    <property type="entry name" value="Cytidine Deaminase, domain 2"/>
    <property type="match status" value="1"/>
</dbReference>
<accession>A0A1T4ZYJ2</accession>
<proteinExistence type="predicted"/>
<evidence type="ECO:0000256" key="4">
    <source>
        <dbReference type="ARBA" id="ARBA00022833"/>
    </source>
</evidence>
<dbReference type="SMART" id="SM00232">
    <property type="entry name" value="JAB_MPN"/>
    <property type="match status" value="1"/>
</dbReference>
<dbReference type="InterPro" id="IPR037518">
    <property type="entry name" value="MPN"/>
</dbReference>
<evidence type="ECO:0000313" key="8">
    <source>
        <dbReference type="EMBL" id="SKB27587.1"/>
    </source>
</evidence>
<dbReference type="RefSeq" id="WP_079646313.1">
    <property type="nucleotide sequence ID" value="NZ_FUYM01000001.1"/>
</dbReference>
<reference evidence="9" key="1">
    <citation type="submission" date="2017-02" db="EMBL/GenBank/DDBJ databases">
        <authorList>
            <person name="Varghese N."/>
            <person name="Submissions S."/>
        </authorList>
    </citation>
    <scope>NUCLEOTIDE SEQUENCE [LARGE SCALE GENOMIC DNA]</scope>
    <source>
        <strain evidence="9">UM2</strain>
    </source>
</reference>
<evidence type="ECO:0000256" key="6">
    <source>
        <dbReference type="SAM" id="MobiDB-lite"/>
    </source>
</evidence>
<dbReference type="STRING" id="439228.SAMN06295920_101359"/>
<evidence type="ECO:0000259" key="7">
    <source>
        <dbReference type="PROSITE" id="PS50249"/>
    </source>
</evidence>
<sequence>MELRISRVALDEILSAAAASPGAEICGLLFGRTSARGVVVTGLRPCANVAANPRDSFEVDPAALIAAHRAARAGGPALVGHYHSHPGGSPDPSARDAAAAEPGGYWIIAGGGTLRAWYADGRQADGRGRFRAVTIVEADNR</sequence>
<organism evidence="8 9">
    <name type="scientific">Rhizorhabdus histidinilytica</name>
    <dbReference type="NCBI Taxonomy" id="439228"/>
    <lineage>
        <taxon>Bacteria</taxon>
        <taxon>Pseudomonadati</taxon>
        <taxon>Pseudomonadota</taxon>
        <taxon>Alphaproteobacteria</taxon>
        <taxon>Sphingomonadales</taxon>
        <taxon>Sphingomonadaceae</taxon>
        <taxon>Rhizorhabdus</taxon>
    </lineage>
</organism>
<dbReference type="EMBL" id="FUYM01000001">
    <property type="protein sequence ID" value="SKB27587.1"/>
    <property type="molecule type" value="Genomic_DNA"/>
</dbReference>
<evidence type="ECO:0000256" key="2">
    <source>
        <dbReference type="ARBA" id="ARBA00022723"/>
    </source>
</evidence>
<keyword evidence="3" id="KW-0378">Hydrolase</keyword>
<evidence type="ECO:0000256" key="5">
    <source>
        <dbReference type="ARBA" id="ARBA00023049"/>
    </source>
</evidence>
<keyword evidence="8" id="KW-0647">Proteasome</keyword>
<evidence type="ECO:0000256" key="3">
    <source>
        <dbReference type="ARBA" id="ARBA00022801"/>
    </source>
</evidence>
<keyword evidence="4" id="KW-0862">Zinc</keyword>
<dbReference type="GO" id="GO:0000502">
    <property type="term" value="C:proteasome complex"/>
    <property type="evidence" value="ECO:0007669"/>
    <property type="project" value="UniProtKB-KW"/>
</dbReference>
<dbReference type="InterPro" id="IPR028090">
    <property type="entry name" value="JAB_dom_prok"/>
</dbReference>
<evidence type="ECO:0000313" key="9">
    <source>
        <dbReference type="Proteomes" id="UP000189818"/>
    </source>
</evidence>
<dbReference type="PROSITE" id="PS50249">
    <property type="entry name" value="MPN"/>
    <property type="match status" value="1"/>
</dbReference>
<feature type="region of interest" description="Disordered" evidence="6">
    <location>
        <begin position="77"/>
        <end position="97"/>
    </location>
</feature>
<dbReference type="GO" id="GO:0008270">
    <property type="term" value="F:zinc ion binding"/>
    <property type="evidence" value="ECO:0007669"/>
    <property type="project" value="TreeGrafter"/>
</dbReference>
<name>A0A1T4ZYJ2_9SPHN</name>
<dbReference type="InterPro" id="IPR051929">
    <property type="entry name" value="VirAsm_ModProt"/>
</dbReference>
<dbReference type="CDD" id="cd08070">
    <property type="entry name" value="MPN_like"/>
    <property type="match status" value="1"/>
</dbReference>
<gene>
    <name evidence="8" type="ORF">SAMN06295920_101359</name>
</gene>